<evidence type="ECO:0000256" key="1">
    <source>
        <dbReference type="SAM" id="Phobius"/>
    </source>
</evidence>
<protein>
    <submittedName>
        <fullName evidence="2">Uncharacterized protein</fullName>
    </submittedName>
</protein>
<dbReference type="EMBL" id="MEXR01000003">
    <property type="protein sequence ID" value="OGD10601.1"/>
    <property type="molecule type" value="Genomic_DNA"/>
</dbReference>
<evidence type="ECO:0000313" key="3">
    <source>
        <dbReference type="Proteomes" id="UP000176424"/>
    </source>
</evidence>
<dbReference type="AlphaFoldDB" id="A0A1F4ZW86"/>
<keyword evidence="1" id="KW-1133">Transmembrane helix</keyword>
<evidence type="ECO:0000313" key="2">
    <source>
        <dbReference type="EMBL" id="OGD10601.1"/>
    </source>
</evidence>
<proteinExistence type="predicted"/>
<sequence length="225" mass="26638">MTSTSTKRYLKIAFIVFILLWAKFSVNLRYGYNWTEWIFSLSLLIIGFKSAFFIITNNVYSQLEKIADSYPKKQLSTFDKLSKFIFDQQNFIALGYGLMFNQLSENYIKKSIKHIWKTWGGKDFDKKSRDPLAWYIAKLEIVLKDIRKTDANNSSADRQTLISKLKDYKKMRNDFTHWMLLPRHYGSFSQYYKETANDPKMYVFIKRMTDSGMEVISLLSANFDL</sequence>
<dbReference type="STRING" id="1797263.A2397_01340"/>
<keyword evidence="1" id="KW-0472">Membrane</keyword>
<dbReference type="Proteomes" id="UP000176424">
    <property type="component" value="Unassembled WGS sequence"/>
</dbReference>
<feature type="transmembrane region" description="Helical" evidence="1">
    <location>
        <begin position="37"/>
        <end position="55"/>
    </location>
</feature>
<feature type="transmembrane region" description="Helical" evidence="1">
    <location>
        <begin position="12"/>
        <end position="31"/>
    </location>
</feature>
<organism evidence="2 3">
    <name type="scientific">Candidatus Amesbacteria bacterium RIFOXYB1_FULL_44_23</name>
    <dbReference type="NCBI Taxonomy" id="1797263"/>
    <lineage>
        <taxon>Bacteria</taxon>
        <taxon>Candidatus Amesiibacteriota</taxon>
    </lineage>
</organism>
<name>A0A1F4ZW86_9BACT</name>
<reference evidence="2 3" key="1">
    <citation type="journal article" date="2016" name="Nat. Commun.">
        <title>Thousands of microbial genomes shed light on interconnected biogeochemical processes in an aquifer system.</title>
        <authorList>
            <person name="Anantharaman K."/>
            <person name="Brown C.T."/>
            <person name="Hug L.A."/>
            <person name="Sharon I."/>
            <person name="Castelle C.J."/>
            <person name="Probst A.J."/>
            <person name="Thomas B.C."/>
            <person name="Singh A."/>
            <person name="Wilkins M.J."/>
            <person name="Karaoz U."/>
            <person name="Brodie E.L."/>
            <person name="Williams K.H."/>
            <person name="Hubbard S.S."/>
            <person name="Banfield J.F."/>
        </authorList>
    </citation>
    <scope>NUCLEOTIDE SEQUENCE [LARGE SCALE GENOMIC DNA]</scope>
</reference>
<comment type="caution">
    <text evidence="2">The sequence shown here is derived from an EMBL/GenBank/DDBJ whole genome shotgun (WGS) entry which is preliminary data.</text>
</comment>
<gene>
    <name evidence="2" type="ORF">A2397_01340</name>
</gene>
<accession>A0A1F4ZW86</accession>
<keyword evidence="1" id="KW-0812">Transmembrane</keyword>